<dbReference type="Gene3D" id="3.40.50.300">
    <property type="entry name" value="P-loop containing nucleotide triphosphate hydrolases"/>
    <property type="match status" value="1"/>
</dbReference>
<dbReference type="HOGENOM" id="CLU_836602_0_0_7"/>
<proteinExistence type="predicted"/>
<gene>
    <name evidence="1" type="ORF">ETSY2_28755</name>
</gene>
<keyword evidence="2" id="KW-1185">Reference proteome</keyword>
<organism evidence="1 2">
    <name type="scientific">Candidatus Entotheonella gemina</name>
    <dbReference type="NCBI Taxonomy" id="1429439"/>
    <lineage>
        <taxon>Bacteria</taxon>
        <taxon>Pseudomonadati</taxon>
        <taxon>Nitrospinota/Tectimicrobiota group</taxon>
        <taxon>Candidatus Tectimicrobiota</taxon>
        <taxon>Candidatus Entotheonellia</taxon>
        <taxon>Candidatus Entotheonellales</taxon>
        <taxon>Candidatus Entotheonellaceae</taxon>
        <taxon>Candidatus Entotheonella</taxon>
    </lineage>
</organism>
<name>W4M3B7_9BACT</name>
<dbReference type="SUPFAM" id="SSF53795">
    <property type="entry name" value="PEP carboxykinase-like"/>
    <property type="match status" value="1"/>
</dbReference>
<accession>W4M3B7</accession>
<evidence type="ECO:0000313" key="1">
    <source>
        <dbReference type="EMBL" id="ETX04446.1"/>
    </source>
</evidence>
<dbReference type="AlphaFoldDB" id="W4M3B7"/>
<comment type="caution">
    <text evidence="1">The sequence shown here is derived from an EMBL/GenBank/DDBJ whole genome shotgun (WGS) entry which is preliminary data.</text>
</comment>
<evidence type="ECO:0000313" key="2">
    <source>
        <dbReference type="Proteomes" id="UP000019140"/>
    </source>
</evidence>
<evidence type="ECO:0008006" key="3">
    <source>
        <dbReference type="Google" id="ProtNLM"/>
    </source>
</evidence>
<dbReference type="EMBL" id="AZHX01001219">
    <property type="protein sequence ID" value="ETX04446.1"/>
    <property type="molecule type" value="Genomic_DNA"/>
</dbReference>
<dbReference type="Proteomes" id="UP000019140">
    <property type="component" value="Unassembled WGS sequence"/>
</dbReference>
<reference evidence="1 2" key="1">
    <citation type="journal article" date="2014" name="Nature">
        <title>An environmental bacterial taxon with a large and distinct metabolic repertoire.</title>
        <authorList>
            <person name="Wilson M.C."/>
            <person name="Mori T."/>
            <person name="Ruckert C."/>
            <person name="Uria A.R."/>
            <person name="Helf M.J."/>
            <person name="Takada K."/>
            <person name="Gernert C."/>
            <person name="Steffens U.A."/>
            <person name="Heycke N."/>
            <person name="Schmitt S."/>
            <person name="Rinke C."/>
            <person name="Helfrich E.J."/>
            <person name="Brachmann A.O."/>
            <person name="Gurgui C."/>
            <person name="Wakimoto T."/>
            <person name="Kracht M."/>
            <person name="Crusemann M."/>
            <person name="Hentschel U."/>
            <person name="Abe I."/>
            <person name="Matsunaga S."/>
            <person name="Kalinowski J."/>
            <person name="Takeyama H."/>
            <person name="Piel J."/>
        </authorList>
    </citation>
    <scope>NUCLEOTIDE SEQUENCE [LARGE SCALE GENOMIC DNA]</scope>
    <source>
        <strain evidence="2">TSY2</strain>
    </source>
</reference>
<protein>
    <recommendedName>
        <fullName evidence="3">HPr kinase</fullName>
    </recommendedName>
</protein>
<dbReference type="InterPro" id="IPR027417">
    <property type="entry name" value="P-loop_NTPase"/>
</dbReference>
<sequence length="323" mass="36236">MAEETLFRIPSNELHEAWFRPMGHALQVVSNSPEILAAAETSFRGYGSGQPNDTAPLICRLFAHPVDDGKPSAPIFRTDGPRIYQTTGRDSTLVVDRAQGCAYGYFSPSTLANPFFFRWHFLELAVYVMLEWRGFLGVHAGALVRNGRSFMLRAPSGQGKSTLTYAGARRAFRILAEEVVWIDTQRQLWWGAPWNVRLLPDAKELFPELSSIEPVLQPNGEWKLAVELERLWPGSTTVSVRPGGVILLRRCPGGKTRLKQLDFAEAKREWLTGCTGLEHEAPHYDHHIETLLKTETYRLDFGDDIDVALELLGSLCDREGSSP</sequence>